<dbReference type="STRING" id="283909.R7T8I1"/>
<dbReference type="GO" id="GO:0017096">
    <property type="term" value="F:acetylserotonin O-methyltransferase activity"/>
    <property type="evidence" value="ECO:0007669"/>
    <property type="project" value="UniProtKB-EC"/>
</dbReference>
<feature type="domain" description="O-methyltransferase dimerisation" evidence="10">
    <location>
        <begin position="28"/>
        <end position="105"/>
    </location>
</feature>
<name>R7T8I1_CAPTE</name>
<dbReference type="InterPro" id="IPR001077">
    <property type="entry name" value="COMT_C"/>
</dbReference>
<dbReference type="Pfam" id="PF00891">
    <property type="entry name" value="Methyltransf_2"/>
    <property type="match status" value="1"/>
</dbReference>
<dbReference type="Pfam" id="PF08100">
    <property type="entry name" value="Dimerisation"/>
    <property type="match status" value="1"/>
</dbReference>
<dbReference type="Gene3D" id="3.40.50.150">
    <property type="entry name" value="Vaccinia Virus protein VP39"/>
    <property type="match status" value="1"/>
</dbReference>
<dbReference type="GO" id="GO:0032259">
    <property type="term" value="P:methylation"/>
    <property type="evidence" value="ECO:0007669"/>
    <property type="project" value="UniProtKB-KW"/>
</dbReference>
<dbReference type="PANTHER" id="PTHR43712:SF2">
    <property type="entry name" value="O-METHYLTRANSFERASE CICE"/>
    <property type="match status" value="1"/>
</dbReference>
<evidence type="ECO:0000313" key="11">
    <source>
        <dbReference type="EMBL" id="ELT89989.1"/>
    </source>
</evidence>
<dbReference type="EnsemblMetazoa" id="CapteT173689">
    <property type="protein sequence ID" value="CapteP173689"/>
    <property type="gene ID" value="CapteG173689"/>
</dbReference>
<dbReference type="PANTHER" id="PTHR43712">
    <property type="entry name" value="PUTATIVE (AFU_ORTHOLOGUE AFUA_4G14580)-RELATED"/>
    <property type="match status" value="1"/>
</dbReference>
<reference evidence="12" key="3">
    <citation type="submission" date="2015-06" db="UniProtKB">
        <authorList>
            <consortium name="EnsemblMetazoa"/>
        </authorList>
    </citation>
    <scope>IDENTIFICATION</scope>
</reference>
<dbReference type="CDD" id="cd02440">
    <property type="entry name" value="AdoMet_MTases"/>
    <property type="match status" value="1"/>
</dbReference>
<comment type="function">
    <text evidence="4">Catalyzes the transfer of a methyl group onto N-acetylserotonin, producing melatonin (N-acetyl-5-methoxytryptamine).</text>
</comment>
<dbReference type="InterPro" id="IPR036388">
    <property type="entry name" value="WH-like_DNA-bd_sf"/>
</dbReference>
<organism evidence="11">
    <name type="scientific">Capitella teleta</name>
    <name type="common">Polychaete worm</name>
    <dbReference type="NCBI Taxonomy" id="283909"/>
    <lineage>
        <taxon>Eukaryota</taxon>
        <taxon>Metazoa</taxon>
        <taxon>Spiralia</taxon>
        <taxon>Lophotrochozoa</taxon>
        <taxon>Annelida</taxon>
        <taxon>Polychaeta</taxon>
        <taxon>Sedentaria</taxon>
        <taxon>Scolecida</taxon>
        <taxon>Capitellidae</taxon>
        <taxon>Capitella</taxon>
    </lineage>
</organism>
<protein>
    <recommendedName>
        <fullName evidence="6">Acetylserotonin O-methyltransferase</fullName>
        <ecNumber evidence="5">2.1.1.4</ecNumber>
    </recommendedName>
    <alternativeName>
        <fullName evidence="7">Hydroxyindole O-methyltransferase</fullName>
    </alternativeName>
</protein>
<feature type="domain" description="O-methyltransferase C-terminal" evidence="9">
    <location>
        <begin position="165"/>
        <end position="333"/>
    </location>
</feature>
<dbReference type="InterPro" id="IPR036390">
    <property type="entry name" value="WH_DNA-bd_sf"/>
</dbReference>
<dbReference type="OrthoDB" id="1606438at2759"/>
<dbReference type="PIRSF" id="PIRSF005739">
    <property type="entry name" value="O-mtase"/>
    <property type="match status" value="1"/>
</dbReference>
<sequence length="355" mass="40432">MASRNMDLSKPPKVLPRVIMEVTHAVERTEMIYNAGQLRIFDRLSEAGRPVNASELGKAAEVSPECYGHMERLCCTLTHLGLLEKIVDETGMKFQNTEEAELYMTTKSPYSLLKLTDAARHNFDIAEFMKGSGVGDTTRTWFSDVEENNKAFKEVFFRFNRYYQKQDAYSKTCLHLLKAFDLSEFKTVVDLGGGVGSVCRALQRFYPGMNVINLDMPCVVDYAKKQEVDQQLDKLNYVAADVFSDEPLPKADLYIVGHFIHMFNDDVTASILKRIRQFIRPGGAILILEKVMEDEMEGPELCLLYSMRMALSSGRGKERTRHEYHQILTDNGFDVPQFFIDNGYGCYDAILAKKL</sequence>
<dbReference type="HOGENOM" id="CLU_005533_4_2_1"/>
<keyword evidence="2" id="KW-0808">Transferase</keyword>
<dbReference type="OMA" id="ADFSLHM"/>
<evidence type="ECO:0000256" key="1">
    <source>
        <dbReference type="ARBA" id="ARBA00022603"/>
    </source>
</evidence>
<evidence type="ECO:0000256" key="7">
    <source>
        <dbReference type="ARBA" id="ARBA00043054"/>
    </source>
</evidence>
<dbReference type="EMBL" id="AMQN01014589">
    <property type="status" value="NOT_ANNOTATED_CDS"/>
    <property type="molecule type" value="Genomic_DNA"/>
</dbReference>
<dbReference type="EC" id="2.1.1.4" evidence="5"/>
<evidence type="ECO:0000256" key="8">
    <source>
        <dbReference type="PIRSR" id="PIRSR005739-1"/>
    </source>
</evidence>
<evidence type="ECO:0000259" key="10">
    <source>
        <dbReference type="Pfam" id="PF08100"/>
    </source>
</evidence>
<dbReference type="AlphaFoldDB" id="R7T8I1"/>
<evidence type="ECO:0000256" key="5">
    <source>
        <dbReference type="ARBA" id="ARBA00039116"/>
    </source>
</evidence>
<evidence type="ECO:0000256" key="2">
    <source>
        <dbReference type="ARBA" id="ARBA00022679"/>
    </source>
</evidence>
<gene>
    <name evidence="11" type="ORF">CAPTEDRAFT_173689</name>
</gene>
<keyword evidence="3" id="KW-0949">S-adenosyl-L-methionine</keyword>
<reference evidence="11 13" key="2">
    <citation type="journal article" date="2013" name="Nature">
        <title>Insights into bilaterian evolution from three spiralian genomes.</title>
        <authorList>
            <person name="Simakov O."/>
            <person name="Marletaz F."/>
            <person name="Cho S.J."/>
            <person name="Edsinger-Gonzales E."/>
            <person name="Havlak P."/>
            <person name="Hellsten U."/>
            <person name="Kuo D.H."/>
            <person name="Larsson T."/>
            <person name="Lv J."/>
            <person name="Arendt D."/>
            <person name="Savage R."/>
            <person name="Osoegawa K."/>
            <person name="de Jong P."/>
            <person name="Grimwood J."/>
            <person name="Chapman J.A."/>
            <person name="Shapiro H."/>
            <person name="Aerts A."/>
            <person name="Otillar R.P."/>
            <person name="Terry A.Y."/>
            <person name="Boore J.L."/>
            <person name="Grigoriev I.V."/>
            <person name="Lindberg D.R."/>
            <person name="Seaver E.C."/>
            <person name="Weisblat D.A."/>
            <person name="Putnam N.H."/>
            <person name="Rokhsar D.S."/>
        </authorList>
    </citation>
    <scope>NUCLEOTIDE SEQUENCE</scope>
    <source>
        <strain evidence="11 13">I ESC-2004</strain>
    </source>
</reference>
<dbReference type="Proteomes" id="UP000014760">
    <property type="component" value="Unassembled WGS sequence"/>
</dbReference>
<feature type="active site" description="Proton acceptor" evidence="8">
    <location>
        <position position="261"/>
    </location>
</feature>
<keyword evidence="13" id="KW-1185">Reference proteome</keyword>
<keyword evidence="1" id="KW-0489">Methyltransferase</keyword>
<evidence type="ECO:0000259" key="9">
    <source>
        <dbReference type="Pfam" id="PF00891"/>
    </source>
</evidence>
<dbReference type="InterPro" id="IPR016461">
    <property type="entry name" value="COMT-like"/>
</dbReference>
<accession>R7T8I1</accession>
<dbReference type="PROSITE" id="PS51683">
    <property type="entry name" value="SAM_OMT_II"/>
    <property type="match status" value="1"/>
</dbReference>
<dbReference type="SUPFAM" id="SSF46785">
    <property type="entry name" value="Winged helix' DNA-binding domain"/>
    <property type="match status" value="1"/>
</dbReference>
<evidence type="ECO:0000313" key="13">
    <source>
        <dbReference type="Proteomes" id="UP000014760"/>
    </source>
</evidence>
<dbReference type="GO" id="GO:0046983">
    <property type="term" value="F:protein dimerization activity"/>
    <property type="evidence" value="ECO:0007669"/>
    <property type="project" value="InterPro"/>
</dbReference>
<dbReference type="InterPro" id="IPR012967">
    <property type="entry name" value="COMT_dimerisation"/>
</dbReference>
<evidence type="ECO:0000256" key="6">
    <source>
        <dbReference type="ARBA" id="ARBA00040730"/>
    </source>
</evidence>
<evidence type="ECO:0000256" key="4">
    <source>
        <dbReference type="ARBA" id="ARBA00037645"/>
    </source>
</evidence>
<dbReference type="SUPFAM" id="SSF53335">
    <property type="entry name" value="S-adenosyl-L-methionine-dependent methyltransferases"/>
    <property type="match status" value="1"/>
</dbReference>
<reference evidence="13" key="1">
    <citation type="submission" date="2012-12" db="EMBL/GenBank/DDBJ databases">
        <authorList>
            <person name="Hellsten U."/>
            <person name="Grimwood J."/>
            <person name="Chapman J.A."/>
            <person name="Shapiro H."/>
            <person name="Aerts A."/>
            <person name="Otillar R.P."/>
            <person name="Terry A.Y."/>
            <person name="Boore J.L."/>
            <person name="Simakov O."/>
            <person name="Marletaz F."/>
            <person name="Cho S.-J."/>
            <person name="Edsinger-Gonzales E."/>
            <person name="Havlak P."/>
            <person name="Kuo D.-H."/>
            <person name="Larsson T."/>
            <person name="Lv J."/>
            <person name="Arendt D."/>
            <person name="Savage R."/>
            <person name="Osoegawa K."/>
            <person name="de Jong P."/>
            <person name="Lindberg D.R."/>
            <person name="Seaver E.C."/>
            <person name="Weisblat D.A."/>
            <person name="Putnam N.H."/>
            <person name="Grigoriev I.V."/>
            <person name="Rokhsar D.S."/>
        </authorList>
    </citation>
    <scope>NUCLEOTIDE SEQUENCE</scope>
    <source>
        <strain evidence="13">I ESC-2004</strain>
    </source>
</reference>
<evidence type="ECO:0000313" key="12">
    <source>
        <dbReference type="EnsemblMetazoa" id="CapteP173689"/>
    </source>
</evidence>
<dbReference type="EMBL" id="KB311078">
    <property type="protein sequence ID" value="ELT89989.1"/>
    <property type="molecule type" value="Genomic_DNA"/>
</dbReference>
<evidence type="ECO:0000256" key="3">
    <source>
        <dbReference type="ARBA" id="ARBA00022691"/>
    </source>
</evidence>
<dbReference type="InterPro" id="IPR029063">
    <property type="entry name" value="SAM-dependent_MTases_sf"/>
</dbReference>
<dbReference type="Gene3D" id="1.10.10.10">
    <property type="entry name" value="Winged helix-like DNA-binding domain superfamily/Winged helix DNA-binding domain"/>
    <property type="match status" value="1"/>
</dbReference>
<proteinExistence type="predicted"/>